<reference evidence="1 2" key="1">
    <citation type="journal article" date="2024" name="Insects">
        <title>An Improved Chromosome-Level Genome Assembly of the Firefly Pyrocoelia pectoralis.</title>
        <authorList>
            <person name="Fu X."/>
            <person name="Meyer-Rochow V.B."/>
            <person name="Ballantyne L."/>
            <person name="Zhu X."/>
        </authorList>
    </citation>
    <scope>NUCLEOTIDE SEQUENCE [LARGE SCALE GENOMIC DNA]</scope>
    <source>
        <strain evidence="1">XCY_ONT2</strain>
    </source>
</reference>
<dbReference type="AlphaFoldDB" id="A0AAN7VNN9"/>
<dbReference type="Proteomes" id="UP001329430">
    <property type="component" value="Chromosome 2"/>
</dbReference>
<dbReference type="PANTHER" id="PTHR33480:SF1">
    <property type="entry name" value="TYR RECOMBINASE DOMAIN-CONTAINING PROTEIN"/>
    <property type="match status" value="1"/>
</dbReference>
<proteinExistence type="predicted"/>
<keyword evidence="2" id="KW-1185">Reference proteome</keyword>
<comment type="caution">
    <text evidence="1">The sequence shown here is derived from an EMBL/GenBank/DDBJ whole genome shotgun (WGS) entry which is preliminary data.</text>
</comment>
<organism evidence="1 2">
    <name type="scientific">Pyrocoelia pectoralis</name>
    <dbReference type="NCBI Taxonomy" id="417401"/>
    <lineage>
        <taxon>Eukaryota</taxon>
        <taxon>Metazoa</taxon>
        <taxon>Ecdysozoa</taxon>
        <taxon>Arthropoda</taxon>
        <taxon>Hexapoda</taxon>
        <taxon>Insecta</taxon>
        <taxon>Pterygota</taxon>
        <taxon>Neoptera</taxon>
        <taxon>Endopterygota</taxon>
        <taxon>Coleoptera</taxon>
        <taxon>Polyphaga</taxon>
        <taxon>Elateriformia</taxon>
        <taxon>Elateroidea</taxon>
        <taxon>Lampyridae</taxon>
        <taxon>Lampyrinae</taxon>
        <taxon>Pyrocoelia</taxon>
    </lineage>
</organism>
<sequence>MTPLRETTPTSCCSRQMTPIRQMNPPFLTKGSSSVSHYLSENTTETKVTFHILCSKVNGRISSTLHKGIYTGSILSYGVDNKMAIVFGESENLDNHECNMRDDNIEEAPCVLTWKSDKFHCTVGHCLSVGTLTGTGILMPSFDNNTVAALSFSTMSHLVDANNTKRNYCMFCDKKLTSISRHFLLVHSDQPDIARINSMDKKSRERCEALRKLRTKSNNYFNLNVCPEDRLVVRKSLKTNIEDYLPCPSCSGLFAPKNLAKHNRECSGRVANRFPVVKVAKLSAKYIPEDKPLETHLVDTLIKDLRDGKESTVIKNDYALRLYAKNDTLIKDLRDGKESTVIKNDYALRLYAKKLAVGHRSSKHHSANNRQILRRCARLLIEIQKIDCTVKNFEDVLRPEKYNLIMQSIYNMCIIKDCSNFEFGIPTIANQMNNYLKELPLLLQTEYLKQGYSEDSLQIQRLKIFLLVHEREFNVYISKSANTTMIKNRFKKKFVLPTTEDIVLFNDYIKKLASDSFSVLNNNGFDVSSYATLQKCVLLQLLIFNRRRVGETSRMTVELYLARERVNESQYKYMNRLEIMLAKHYHRMELLGKRERRLPMLLNPKQIE</sequence>
<evidence type="ECO:0000313" key="1">
    <source>
        <dbReference type="EMBL" id="KAK5648181.1"/>
    </source>
</evidence>
<protein>
    <submittedName>
        <fullName evidence="1">Uncharacterized protein</fullName>
    </submittedName>
</protein>
<dbReference type="PANTHER" id="PTHR33480">
    <property type="entry name" value="SET DOMAIN-CONTAINING PROTEIN-RELATED"/>
    <property type="match status" value="1"/>
</dbReference>
<dbReference type="EMBL" id="JAVRBK010000002">
    <property type="protein sequence ID" value="KAK5648181.1"/>
    <property type="molecule type" value="Genomic_DNA"/>
</dbReference>
<evidence type="ECO:0000313" key="2">
    <source>
        <dbReference type="Proteomes" id="UP001329430"/>
    </source>
</evidence>
<accession>A0AAN7VNN9</accession>
<gene>
    <name evidence="1" type="ORF">RI129_003073</name>
</gene>
<name>A0AAN7VNN9_9COLE</name>